<evidence type="ECO:0000313" key="1">
    <source>
        <dbReference type="EMBL" id="MBF9132179.1"/>
    </source>
</evidence>
<evidence type="ECO:0000313" key="2">
    <source>
        <dbReference type="Proteomes" id="UP000638560"/>
    </source>
</evidence>
<protein>
    <submittedName>
        <fullName evidence="1">Uncharacterized protein</fullName>
    </submittedName>
</protein>
<name>A0ABS0H1G8_9ACTN</name>
<comment type="caution">
    <text evidence="1">The sequence shown here is derived from an EMBL/GenBank/DDBJ whole genome shotgun (WGS) entry which is preliminary data.</text>
</comment>
<reference evidence="1 2" key="1">
    <citation type="submission" date="2020-11" db="EMBL/GenBank/DDBJ databases">
        <title>A novel isolate from a Black sea contaminated sediment with potential to produce alkanes: Plantactinospora alkalitolerans sp. nov.</title>
        <authorList>
            <person name="Carro L."/>
            <person name="Veyisoglu A."/>
            <person name="Guven K."/>
            <person name="Schumann P."/>
            <person name="Klenk H.-P."/>
            <person name="Sahin N."/>
        </authorList>
    </citation>
    <scope>NUCLEOTIDE SEQUENCE [LARGE SCALE GENOMIC DNA]</scope>
    <source>
        <strain evidence="1 2">S1510</strain>
    </source>
</reference>
<dbReference type="RefSeq" id="WP_196203714.1">
    <property type="nucleotide sequence ID" value="NZ_JADPUN010000222.1"/>
</dbReference>
<gene>
    <name evidence="1" type="ORF">I0C86_24985</name>
</gene>
<organism evidence="1 2">
    <name type="scientific">Plantactinospora alkalitolerans</name>
    <dbReference type="NCBI Taxonomy" id="2789879"/>
    <lineage>
        <taxon>Bacteria</taxon>
        <taxon>Bacillati</taxon>
        <taxon>Actinomycetota</taxon>
        <taxon>Actinomycetes</taxon>
        <taxon>Micromonosporales</taxon>
        <taxon>Micromonosporaceae</taxon>
        <taxon>Plantactinospora</taxon>
    </lineage>
</organism>
<dbReference type="Proteomes" id="UP000638560">
    <property type="component" value="Unassembled WGS sequence"/>
</dbReference>
<accession>A0ABS0H1G8</accession>
<sequence>MFGNETVEVDFGAGPVTVPAWTTWVNLTGGRSGIPVPTDGPVDWTQLDKLPYCHSLLWSGAERGVVAALSKHGITGLEWRDASGEIDLTSTALDGLRLTARGLRRLRLPASLTSMFLQDPPPTVDVDAPESGRRIELLLFFGDQEPAIPAGLRSAGKVWLKVGRKFSARTLHGLAALESLDIELLDPPGTLTDTEELGVHQKLHTLLIENAYDWDPATLPELPALRELELNGTRRTTAAAVRARFKGTGVEVSVSGARSERWLAANIDNPFMDWVDDSKPFAIAACKAYTKALKAVDAIPADAPDRLPLAETVLRGFVADLDAVQEKYHLIDTLNREHAGEVFAGLAARAGVPEETAEGWFDDRNF</sequence>
<keyword evidence="2" id="KW-1185">Reference proteome</keyword>
<proteinExistence type="predicted"/>
<dbReference type="EMBL" id="JADPUN010000222">
    <property type="protein sequence ID" value="MBF9132179.1"/>
    <property type="molecule type" value="Genomic_DNA"/>
</dbReference>